<dbReference type="Pfam" id="PF14106">
    <property type="entry name" value="DUF4279"/>
    <property type="match status" value="1"/>
</dbReference>
<dbReference type="RefSeq" id="WP_072779855.1">
    <property type="nucleotide sequence ID" value="NZ_FQXC01000007.1"/>
</dbReference>
<protein>
    <submittedName>
        <fullName evidence="1">Uncharacterized protein</fullName>
    </submittedName>
</protein>
<dbReference type="AlphaFoldDB" id="A0A1M5XKS8"/>
<organism evidence="1 2">
    <name type="scientific">Marivita hallyeonensis</name>
    <dbReference type="NCBI Taxonomy" id="996342"/>
    <lineage>
        <taxon>Bacteria</taxon>
        <taxon>Pseudomonadati</taxon>
        <taxon>Pseudomonadota</taxon>
        <taxon>Alphaproteobacteria</taxon>
        <taxon>Rhodobacterales</taxon>
        <taxon>Roseobacteraceae</taxon>
        <taxon>Marivita</taxon>
    </lineage>
</organism>
<dbReference type="Proteomes" id="UP000184221">
    <property type="component" value="Unassembled WGS sequence"/>
</dbReference>
<evidence type="ECO:0000313" key="1">
    <source>
        <dbReference type="EMBL" id="SHI00430.1"/>
    </source>
</evidence>
<keyword evidence="2" id="KW-1185">Reference proteome</keyword>
<gene>
    <name evidence="1" type="ORF">SAMN05443551_3995</name>
</gene>
<dbReference type="EMBL" id="FQXC01000007">
    <property type="protein sequence ID" value="SHI00430.1"/>
    <property type="molecule type" value="Genomic_DNA"/>
</dbReference>
<dbReference type="InterPro" id="IPR025459">
    <property type="entry name" value="DUF4279"/>
</dbReference>
<name>A0A1M5XKS8_9RHOB</name>
<dbReference type="STRING" id="996342.SAMN05443551_3995"/>
<sequence length="177" mass="20773">MPLEPQTYRQYAYLGIQGKGPSKHITDVLGIDPDDEWSEGDPWQTKGPHKKRWFTNWKLNSGIPETEDLNIHVEAILRRLRTRELALQSLNGDYDVRMVFVSHNLQCFSFELDFQHQRRLTQLGIRTWFDAYIDEDVHKLMFDLRSRYGRDVFDEARDGGDVALDMMLSAKKDIAKE</sequence>
<proteinExistence type="predicted"/>
<reference evidence="1 2" key="1">
    <citation type="submission" date="2016-11" db="EMBL/GenBank/DDBJ databases">
        <authorList>
            <person name="Jaros S."/>
            <person name="Januszkiewicz K."/>
            <person name="Wedrychowicz H."/>
        </authorList>
    </citation>
    <scope>NUCLEOTIDE SEQUENCE [LARGE SCALE GENOMIC DNA]</scope>
    <source>
        <strain evidence="1 2">DSM 29431</strain>
    </source>
</reference>
<dbReference type="OrthoDB" id="7835784at2"/>
<evidence type="ECO:0000313" key="2">
    <source>
        <dbReference type="Proteomes" id="UP000184221"/>
    </source>
</evidence>
<accession>A0A1M5XKS8</accession>